<feature type="domain" description="Pyrrolo-quinoline quinone repeat" evidence="1">
    <location>
        <begin position="2"/>
        <end position="125"/>
    </location>
</feature>
<accession>A0A2X5NX46</accession>
<dbReference type="InterPro" id="IPR018391">
    <property type="entry name" value="PQQ_b-propeller_rpt"/>
</dbReference>
<protein>
    <submittedName>
        <fullName evidence="2">Glycerol dehydrogenase large subunit</fullName>
        <ecNumber evidence="2">1.1.99.22</ecNumber>
    </submittedName>
</protein>
<dbReference type="SMART" id="SM00564">
    <property type="entry name" value="PQQ"/>
    <property type="match status" value="1"/>
</dbReference>
<dbReference type="EC" id="1.1.99.22" evidence="2"/>
<dbReference type="GO" id="GO:0047955">
    <property type="term" value="F:glycerol dehydrogenase (acceptor) activity"/>
    <property type="evidence" value="ECO:0007669"/>
    <property type="project" value="UniProtKB-EC"/>
</dbReference>
<keyword evidence="2" id="KW-0560">Oxidoreductase</keyword>
<dbReference type="KEGG" id="tpty:NCTC11468_03631"/>
<dbReference type="RefSeq" id="WP_197709859.1">
    <property type="nucleotide sequence ID" value="NZ_LS483499.1"/>
</dbReference>
<gene>
    <name evidence="2" type="primary">sldA_2</name>
    <name evidence="2" type="ORF">NCTC11468_03631</name>
</gene>
<dbReference type="SUPFAM" id="SSF50998">
    <property type="entry name" value="Quinoprotein alcohol dehydrogenase-like"/>
    <property type="match status" value="1"/>
</dbReference>
<evidence type="ECO:0000313" key="3">
    <source>
        <dbReference type="Proteomes" id="UP000248758"/>
    </source>
</evidence>
<organism evidence="2 3">
    <name type="scientific">Tatumella ptyseos</name>
    <dbReference type="NCBI Taxonomy" id="82987"/>
    <lineage>
        <taxon>Bacteria</taxon>
        <taxon>Pseudomonadati</taxon>
        <taxon>Pseudomonadota</taxon>
        <taxon>Gammaproteobacteria</taxon>
        <taxon>Enterobacterales</taxon>
        <taxon>Erwiniaceae</taxon>
        <taxon>Tatumella</taxon>
    </lineage>
</organism>
<dbReference type="Pfam" id="PF01011">
    <property type="entry name" value="PQQ"/>
    <property type="match status" value="1"/>
</dbReference>
<dbReference type="InterPro" id="IPR002372">
    <property type="entry name" value="PQQ_rpt_dom"/>
</dbReference>
<evidence type="ECO:0000259" key="1">
    <source>
        <dbReference type="Pfam" id="PF01011"/>
    </source>
</evidence>
<evidence type="ECO:0000313" key="2">
    <source>
        <dbReference type="EMBL" id="SQK77257.1"/>
    </source>
</evidence>
<name>A0A2X5NX46_9GAMM</name>
<dbReference type="InterPro" id="IPR011047">
    <property type="entry name" value="Quinoprotein_ADH-like_sf"/>
</dbReference>
<sequence>MADTPYGINVSPFFAPLTGMLCNEPPYGMITAINMHTQKVLWQHPLGSAEKNGPFGLPTELPINIGTPNNGGPVITAGGLTFVAATTDNKIRAYDSNTGKEVWSDTLPAGGQATPMTYSVGGKQYLVIMAGGHHFMRTNVGDYVIAYALN</sequence>
<dbReference type="Proteomes" id="UP000248758">
    <property type="component" value="Chromosome 1"/>
</dbReference>
<dbReference type="EMBL" id="LS483499">
    <property type="protein sequence ID" value="SQK77257.1"/>
    <property type="molecule type" value="Genomic_DNA"/>
</dbReference>
<reference evidence="2 3" key="1">
    <citation type="submission" date="2018-06" db="EMBL/GenBank/DDBJ databases">
        <authorList>
            <consortium name="Pathogen Informatics"/>
            <person name="Doyle S."/>
        </authorList>
    </citation>
    <scope>NUCLEOTIDE SEQUENCE [LARGE SCALE GENOMIC DNA]</scope>
    <source>
        <strain evidence="2 3">NCTC11468</strain>
    </source>
</reference>
<proteinExistence type="predicted"/>
<dbReference type="AlphaFoldDB" id="A0A2X5NX46"/>
<dbReference type="Gene3D" id="2.140.10.10">
    <property type="entry name" value="Quinoprotein alcohol dehydrogenase-like superfamily"/>
    <property type="match status" value="1"/>
</dbReference>